<name>A0ABS9ECB2_9HYPH</name>
<feature type="domain" description="DUF427" evidence="1">
    <location>
        <begin position="37"/>
        <end position="126"/>
    </location>
</feature>
<sequence length="137" mass="15367">MAETQDDLTVELTLKGVAARPDAPQHFMRVQPVGAHVEVMAGEDQLISTDNAVWLQEVGKTLYPPVIYVPQDEIIVPLQKLEKQTHCPLKGDASYFALRGKEIGWAYESPFVFSNILQGFMAFWPDKVRLVITPEQA</sequence>
<dbReference type="Gene3D" id="2.170.150.40">
    <property type="entry name" value="Domain of unknown function (DUF427)"/>
    <property type="match status" value="1"/>
</dbReference>
<dbReference type="InterPro" id="IPR007361">
    <property type="entry name" value="DUF427"/>
</dbReference>
<evidence type="ECO:0000313" key="2">
    <source>
        <dbReference type="EMBL" id="MCF4099524.1"/>
    </source>
</evidence>
<organism evidence="2 3">
    <name type="scientific">Maritalea mediterranea</name>
    <dbReference type="NCBI Taxonomy" id="2909667"/>
    <lineage>
        <taxon>Bacteria</taxon>
        <taxon>Pseudomonadati</taxon>
        <taxon>Pseudomonadota</taxon>
        <taxon>Alphaproteobacteria</taxon>
        <taxon>Hyphomicrobiales</taxon>
        <taxon>Devosiaceae</taxon>
        <taxon>Maritalea</taxon>
    </lineage>
</organism>
<reference evidence="2 3" key="1">
    <citation type="submission" date="2022-01" db="EMBL/GenBank/DDBJ databases">
        <title>Maritalea mediterranea sp. nov., isolated from marine plastic residues from the Malva-rosa beach (Valencia, Spain).</title>
        <authorList>
            <person name="Vidal-Verdu A."/>
            <person name="Molina-Menor E."/>
            <person name="Pascual J."/>
            <person name="Pereto J."/>
            <person name="Porcar M."/>
        </authorList>
    </citation>
    <scope>NUCLEOTIDE SEQUENCE [LARGE SCALE GENOMIC DNA]</scope>
    <source>
        <strain evidence="2 3">P4.10X</strain>
    </source>
</reference>
<comment type="caution">
    <text evidence="2">The sequence shown here is derived from an EMBL/GenBank/DDBJ whole genome shotgun (WGS) entry which is preliminary data.</text>
</comment>
<dbReference type="InterPro" id="IPR038694">
    <property type="entry name" value="DUF427_sf"/>
</dbReference>
<keyword evidence="3" id="KW-1185">Reference proteome</keyword>
<evidence type="ECO:0000259" key="1">
    <source>
        <dbReference type="Pfam" id="PF04248"/>
    </source>
</evidence>
<dbReference type="PANTHER" id="PTHR34310">
    <property type="entry name" value="DUF427 DOMAIN PROTEIN (AFU_ORTHOLOGUE AFUA_3G02220)"/>
    <property type="match status" value="1"/>
</dbReference>
<protein>
    <submittedName>
        <fullName evidence="2">DUF427 domain-containing protein</fullName>
    </submittedName>
</protein>
<dbReference type="Pfam" id="PF04248">
    <property type="entry name" value="NTP_transf_9"/>
    <property type="match status" value="1"/>
</dbReference>
<dbReference type="EMBL" id="JAKGTI010000003">
    <property type="protein sequence ID" value="MCF4099524.1"/>
    <property type="molecule type" value="Genomic_DNA"/>
</dbReference>
<dbReference type="Proteomes" id="UP001201217">
    <property type="component" value="Unassembled WGS sequence"/>
</dbReference>
<accession>A0ABS9ECB2</accession>
<dbReference type="PANTHER" id="PTHR34310:SF9">
    <property type="entry name" value="BLR5716 PROTEIN"/>
    <property type="match status" value="1"/>
</dbReference>
<dbReference type="RefSeq" id="WP_236115217.1">
    <property type="nucleotide sequence ID" value="NZ_JAKGTI010000003.1"/>
</dbReference>
<evidence type="ECO:0000313" key="3">
    <source>
        <dbReference type="Proteomes" id="UP001201217"/>
    </source>
</evidence>
<proteinExistence type="predicted"/>
<gene>
    <name evidence="2" type="ORF">L1I42_13595</name>
</gene>